<dbReference type="PANTHER" id="PTHR45742">
    <property type="entry name" value="COMPLEMENT COMPONENT C6"/>
    <property type="match status" value="1"/>
</dbReference>
<evidence type="ECO:0000256" key="9">
    <source>
        <dbReference type="ARBA" id="ARBA00022692"/>
    </source>
</evidence>
<gene>
    <name evidence="24" type="primary">C8A</name>
    <name evidence="24" type="ORF">AOXY_G16274</name>
</gene>
<evidence type="ECO:0000256" key="4">
    <source>
        <dbReference type="ARBA" id="ARBA00022452"/>
    </source>
</evidence>
<dbReference type="Pfam" id="PF21195">
    <property type="entry name" value="EGF_C8A_B_C6"/>
    <property type="match status" value="1"/>
</dbReference>
<keyword evidence="13" id="KW-0391">Immunity</keyword>
<keyword evidence="17 21" id="KW-1015">Disulfide bond</keyword>
<dbReference type="PROSITE" id="PS50068">
    <property type="entry name" value="LDLRA_2"/>
    <property type="match status" value="1"/>
</dbReference>
<evidence type="ECO:0000313" key="24">
    <source>
        <dbReference type="EMBL" id="KAK1164232.1"/>
    </source>
</evidence>
<dbReference type="InterPro" id="IPR001862">
    <property type="entry name" value="MAC_perforin"/>
</dbReference>
<dbReference type="InterPro" id="IPR000884">
    <property type="entry name" value="TSP1_rpt"/>
</dbReference>
<dbReference type="Gene3D" id="2.10.25.10">
    <property type="entry name" value="Laminin"/>
    <property type="match status" value="1"/>
</dbReference>
<dbReference type="InterPro" id="IPR048831">
    <property type="entry name" value="C8A_B_C6_EGF-like"/>
</dbReference>
<dbReference type="GO" id="GO:0044218">
    <property type="term" value="C:other organism cell membrane"/>
    <property type="evidence" value="ECO:0007669"/>
    <property type="project" value="UniProtKB-KW"/>
</dbReference>
<dbReference type="GO" id="GO:0006957">
    <property type="term" value="P:complement activation, alternative pathway"/>
    <property type="evidence" value="ECO:0007669"/>
    <property type="project" value="UniProtKB-KW"/>
</dbReference>
<evidence type="ECO:0000256" key="2">
    <source>
        <dbReference type="ARBA" id="ARBA00004613"/>
    </source>
</evidence>
<proteinExistence type="inferred from homology"/>
<dbReference type="PROSITE" id="PS01209">
    <property type="entry name" value="LDLRA_1"/>
    <property type="match status" value="1"/>
</dbReference>
<dbReference type="Pfam" id="PF01823">
    <property type="entry name" value="MACPF"/>
    <property type="match status" value="1"/>
</dbReference>
<dbReference type="SMART" id="SM00192">
    <property type="entry name" value="LDLa"/>
    <property type="match status" value="1"/>
</dbReference>
<evidence type="ECO:0000256" key="22">
    <source>
        <dbReference type="SAM" id="SignalP"/>
    </source>
</evidence>
<evidence type="ECO:0000259" key="23">
    <source>
        <dbReference type="PROSITE" id="PS51412"/>
    </source>
</evidence>
<dbReference type="GO" id="GO:0006958">
    <property type="term" value="P:complement activation, classical pathway"/>
    <property type="evidence" value="ECO:0007669"/>
    <property type="project" value="UniProtKB-KW"/>
</dbReference>
<dbReference type="SUPFAM" id="SSF82895">
    <property type="entry name" value="TSP-1 type 1 repeat"/>
    <property type="match status" value="2"/>
</dbReference>
<feature type="signal peptide" evidence="22">
    <location>
        <begin position="1"/>
        <end position="22"/>
    </location>
</feature>
<dbReference type="GO" id="GO:0005579">
    <property type="term" value="C:membrane attack complex"/>
    <property type="evidence" value="ECO:0007669"/>
    <property type="project" value="UniProtKB-KW"/>
</dbReference>
<keyword evidence="11" id="KW-0677">Repeat</keyword>
<keyword evidence="12" id="KW-0204">Cytolysis</keyword>
<dbReference type="Pfam" id="PF00090">
    <property type="entry name" value="TSP_1"/>
    <property type="match status" value="2"/>
</dbReference>
<dbReference type="PROSITE" id="PS50092">
    <property type="entry name" value="TSP1"/>
    <property type="match status" value="2"/>
</dbReference>
<accession>A0AAD8D5X2</accession>
<name>A0AAD8D5X2_ACIOX</name>
<keyword evidence="14" id="KW-0180">Complement pathway</keyword>
<feature type="domain" description="MACPF" evidence="23">
    <location>
        <begin position="152"/>
        <end position="511"/>
    </location>
</feature>
<feature type="disulfide bond" evidence="21">
    <location>
        <begin position="130"/>
        <end position="145"/>
    </location>
</feature>
<dbReference type="InterPro" id="IPR023415">
    <property type="entry name" value="LDLR_class-A_CS"/>
</dbReference>
<evidence type="ECO:0000256" key="10">
    <source>
        <dbReference type="ARBA" id="ARBA00022729"/>
    </source>
</evidence>
<dbReference type="Gene3D" id="4.10.400.10">
    <property type="entry name" value="Low-density Lipoprotein Receptor"/>
    <property type="match status" value="1"/>
</dbReference>
<comment type="similarity">
    <text evidence="3">Belongs to the complement C6/C7/C8/C9 family.</text>
</comment>
<evidence type="ECO:0000256" key="12">
    <source>
        <dbReference type="ARBA" id="ARBA00022852"/>
    </source>
</evidence>
<keyword evidence="20" id="KW-1053">Target membrane</keyword>
<reference evidence="24" key="1">
    <citation type="submission" date="2022-02" db="EMBL/GenBank/DDBJ databases">
        <title>Atlantic sturgeon de novo genome assembly.</title>
        <authorList>
            <person name="Stock M."/>
            <person name="Klopp C."/>
            <person name="Guiguen Y."/>
            <person name="Cabau C."/>
            <person name="Parinello H."/>
            <person name="Santidrian Yebra-Pimentel E."/>
            <person name="Kuhl H."/>
            <person name="Dirks R.P."/>
            <person name="Guessner J."/>
            <person name="Wuertz S."/>
            <person name="Du K."/>
            <person name="Schartl M."/>
        </authorList>
    </citation>
    <scope>NUCLEOTIDE SEQUENCE</scope>
    <source>
        <strain evidence="24">STURGEONOMICS-FGT-2020</strain>
        <tissue evidence="24">Whole blood</tissue>
    </source>
</reference>
<evidence type="ECO:0000256" key="13">
    <source>
        <dbReference type="ARBA" id="ARBA00022859"/>
    </source>
</evidence>
<dbReference type="PROSITE" id="PS01186">
    <property type="entry name" value="EGF_2"/>
    <property type="match status" value="1"/>
</dbReference>
<dbReference type="PROSITE" id="PS51412">
    <property type="entry name" value="MACPF_2"/>
    <property type="match status" value="1"/>
</dbReference>
<evidence type="ECO:0000256" key="14">
    <source>
        <dbReference type="ARBA" id="ARBA00022875"/>
    </source>
</evidence>
<dbReference type="PANTHER" id="PTHR45742:SF1">
    <property type="entry name" value="COMPLEMENT COMPONENT C8 ALPHA CHAIN"/>
    <property type="match status" value="1"/>
</dbReference>
<dbReference type="SMART" id="SM00209">
    <property type="entry name" value="TSP1"/>
    <property type="match status" value="2"/>
</dbReference>
<dbReference type="Proteomes" id="UP001230051">
    <property type="component" value="Unassembled WGS sequence"/>
</dbReference>
<dbReference type="CDD" id="cd00112">
    <property type="entry name" value="LDLa"/>
    <property type="match status" value="1"/>
</dbReference>
<keyword evidence="19" id="KW-0325">Glycoprotein</keyword>
<organism evidence="24 25">
    <name type="scientific">Acipenser oxyrinchus oxyrinchus</name>
    <dbReference type="NCBI Taxonomy" id="40147"/>
    <lineage>
        <taxon>Eukaryota</taxon>
        <taxon>Metazoa</taxon>
        <taxon>Chordata</taxon>
        <taxon>Craniata</taxon>
        <taxon>Vertebrata</taxon>
        <taxon>Euteleostomi</taxon>
        <taxon>Actinopterygii</taxon>
        <taxon>Chondrostei</taxon>
        <taxon>Acipenseriformes</taxon>
        <taxon>Acipenseridae</taxon>
        <taxon>Acipenser</taxon>
    </lineage>
</organism>
<dbReference type="EMBL" id="JAGXEW010000014">
    <property type="protein sequence ID" value="KAK1164232.1"/>
    <property type="molecule type" value="Genomic_DNA"/>
</dbReference>
<keyword evidence="16" id="KW-0472">Membrane</keyword>
<dbReference type="GO" id="GO:0005576">
    <property type="term" value="C:extracellular region"/>
    <property type="evidence" value="ECO:0007669"/>
    <property type="project" value="UniProtKB-SubCell"/>
</dbReference>
<evidence type="ECO:0000256" key="5">
    <source>
        <dbReference type="ARBA" id="ARBA00022525"/>
    </source>
</evidence>
<protein>
    <submittedName>
        <fullName evidence="24">Complement component C8 alpha chain</fullName>
    </submittedName>
</protein>
<evidence type="ECO:0000256" key="19">
    <source>
        <dbReference type="ARBA" id="ARBA00023180"/>
    </source>
</evidence>
<dbReference type="Pfam" id="PF00057">
    <property type="entry name" value="Ldl_recept_a"/>
    <property type="match status" value="1"/>
</dbReference>
<dbReference type="InterPro" id="IPR002172">
    <property type="entry name" value="LDrepeatLR_classA_rpt"/>
</dbReference>
<keyword evidence="9" id="KW-0812">Transmembrane</keyword>
<dbReference type="PROSITE" id="PS00279">
    <property type="entry name" value="MACPF_1"/>
    <property type="match status" value="1"/>
</dbReference>
<dbReference type="InterPro" id="IPR020863">
    <property type="entry name" value="MACPF_CS"/>
</dbReference>
<comment type="caution">
    <text evidence="21">Lacks conserved residue(s) required for the propagation of feature annotation.</text>
</comment>
<dbReference type="InterPro" id="IPR020864">
    <property type="entry name" value="MACPF"/>
</dbReference>
<comment type="subcellular location">
    <subcellularLocation>
        <location evidence="2">Secreted</location>
    </subcellularLocation>
    <subcellularLocation>
        <location evidence="1">Target cell membrane</location>
        <topology evidence="1">Multi-pass membrane protein</topology>
    </subcellularLocation>
</comment>
<evidence type="ECO:0000256" key="6">
    <source>
        <dbReference type="ARBA" id="ARBA00022536"/>
    </source>
</evidence>
<sequence>MNRLIISSVCVICLTHFLLVQARNTFWNDAELRGLNGTVRKTRGLLTPTPVDCSLGPWSPWTSCSPCDGKTYKHRYLQQPAKFSGVECTGVQWDDRICSPVKKCPEVNTCGEGEFMCVETGRCISTRLRCNGDIDCGDQSDEEGCDEREEDYYDFCKKLFPIPGSENAVRGYNIMTQEFTYNTIDPKYYGGFCEYVYNGDWRELRYNTVCERLYYNDDEKYYRKPHNFHYYRFMAQADSGFSSEYYEDVSGLLNAKKKEFSFHASMTVGIFIVEGGRSIQGEYMSLKNISEYTEKNFGFVRMVTKVQTAQFKMRSSGLVLDEDMYQTLMELPDEYNYGMYSKFISNYGTHYITEGTMGGVLEYILVVDKEVMRKREMNGYQIGGCLGLSIGLTIPMQDTSVESKLSVKGNVCHKYGSMNTAKSSSDSYIKDVLPRVRGGDAQSSGGLLGAFDEKTYRHWGKSLKYSPDLIDFEILPIYELLRFSNVGSIDVKIDNMKRAWTDYLMEFNPCRCGPCQHNGMPLLSGNKCKCICPQGFEGVACEETRRTDPTHGAWSCWTQWLDCRSGTMTRTRECNNPAPSNGGTRCLGRNTKTVPC</sequence>
<keyword evidence="25" id="KW-1185">Reference proteome</keyword>
<feature type="chain" id="PRO_5042086854" evidence="22">
    <location>
        <begin position="23"/>
        <end position="596"/>
    </location>
</feature>
<dbReference type="SMART" id="SM00457">
    <property type="entry name" value="MACPF"/>
    <property type="match status" value="1"/>
</dbReference>
<evidence type="ECO:0000256" key="8">
    <source>
        <dbReference type="ARBA" id="ARBA00022588"/>
    </source>
</evidence>
<dbReference type="Gene3D" id="2.20.100.10">
    <property type="entry name" value="Thrombospondin type-1 (TSP1) repeat"/>
    <property type="match status" value="2"/>
</dbReference>
<dbReference type="InterPro" id="IPR036383">
    <property type="entry name" value="TSP1_rpt_sf"/>
</dbReference>
<dbReference type="AlphaFoldDB" id="A0AAD8D5X2"/>
<evidence type="ECO:0000256" key="21">
    <source>
        <dbReference type="PROSITE-ProRule" id="PRU00124"/>
    </source>
</evidence>
<keyword evidence="8" id="KW-0399">Innate immunity</keyword>
<evidence type="ECO:0000256" key="18">
    <source>
        <dbReference type="ARBA" id="ARBA00023162"/>
    </source>
</evidence>
<keyword evidence="7" id="KW-1052">Target cell membrane</keyword>
<evidence type="ECO:0000256" key="15">
    <source>
        <dbReference type="ARBA" id="ARBA00023058"/>
    </source>
</evidence>
<comment type="caution">
    <text evidence="24">The sequence shown here is derived from an EMBL/GenBank/DDBJ whole genome shotgun (WGS) entry which is preliminary data.</text>
</comment>
<keyword evidence="15" id="KW-0473">Membrane attack complex</keyword>
<dbReference type="SUPFAM" id="SSF57424">
    <property type="entry name" value="LDL receptor-like module"/>
    <property type="match status" value="1"/>
</dbReference>
<dbReference type="InterPro" id="IPR036055">
    <property type="entry name" value="LDL_receptor-like_sf"/>
</dbReference>
<keyword evidence="6" id="KW-0245">EGF-like domain</keyword>
<evidence type="ECO:0000256" key="11">
    <source>
        <dbReference type="ARBA" id="ARBA00022737"/>
    </source>
</evidence>
<evidence type="ECO:0000256" key="3">
    <source>
        <dbReference type="ARBA" id="ARBA00009214"/>
    </source>
</evidence>
<dbReference type="PRINTS" id="PR00764">
    <property type="entry name" value="COMPLEMENTC9"/>
</dbReference>
<evidence type="ECO:0000256" key="16">
    <source>
        <dbReference type="ARBA" id="ARBA00023136"/>
    </source>
</evidence>
<keyword evidence="10 22" id="KW-0732">Signal</keyword>
<dbReference type="InterPro" id="IPR000742">
    <property type="entry name" value="EGF"/>
</dbReference>
<evidence type="ECO:0000256" key="17">
    <source>
        <dbReference type="ARBA" id="ARBA00023157"/>
    </source>
</evidence>
<keyword evidence="18" id="KW-0179">Complement alternate pathway</keyword>
<keyword evidence="4" id="KW-1134">Transmembrane beta strand</keyword>
<keyword evidence="5" id="KW-0964">Secreted</keyword>
<evidence type="ECO:0000256" key="7">
    <source>
        <dbReference type="ARBA" id="ARBA00022537"/>
    </source>
</evidence>
<evidence type="ECO:0000313" key="25">
    <source>
        <dbReference type="Proteomes" id="UP001230051"/>
    </source>
</evidence>
<dbReference type="GO" id="GO:0031640">
    <property type="term" value="P:killing of cells of another organism"/>
    <property type="evidence" value="ECO:0007669"/>
    <property type="project" value="UniProtKB-KW"/>
</dbReference>
<dbReference type="PROSITE" id="PS00022">
    <property type="entry name" value="EGF_1"/>
    <property type="match status" value="1"/>
</dbReference>
<evidence type="ECO:0000256" key="1">
    <source>
        <dbReference type="ARBA" id="ARBA00004276"/>
    </source>
</evidence>
<evidence type="ECO:0000256" key="20">
    <source>
        <dbReference type="ARBA" id="ARBA00023298"/>
    </source>
</evidence>